<gene>
    <name evidence="3" type="ORF">B0T19DRAFT_213163</name>
</gene>
<dbReference type="Proteomes" id="UP001286456">
    <property type="component" value="Unassembled WGS sequence"/>
</dbReference>
<dbReference type="InterPro" id="IPR036047">
    <property type="entry name" value="F-box-like_dom_sf"/>
</dbReference>
<dbReference type="PROSITE" id="PS50181">
    <property type="entry name" value="FBOX"/>
    <property type="match status" value="1"/>
</dbReference>
<dbReference type="AlphaFoldDB" id="A0AAE0IEU7"/>
<sequence>MDHPTTIDSVPNELLLSILSLVPTRSLLSVVGVSRRFYSVALRVLHHRLKAAASLPDLRLILECYHPSARISTPYLYCDHIYTDAVQDGGEGGRDHGLPQPTLGQLRELYAHFRPVAQEENQRARLRYPRRPQPQSETSGTQDGGGTPQSHLEQRLSLDIYLDENEPFSQLCTATSLVKVGPKPGWFLSHLNMTDDVIRVWRGWLAARASGHSAAPESEQDRTKEAVLWADPAHNVGLRFHVTEKEAELSSRPILVAQGEDLAVAYKLEYEELLVRGSQLLLMTEKAEEQREENTSGKAIIIASI</sequence>
<reference evidence="3" key="2">
    <citation type="submission" date="2023-06" db="EMBL/GenBank/DDBJ databases">
        <authorList>
            <consortium name="Lawrence Berkeley National Laboratory"/>
            <person name="Haridas S."/>
            <person name="Hensen N."/>
            <person name="Bonometti L."/>
            <person name="Westerberg I."/>
            <person name="Brannstrom I.O."/>
            <person name="Guillou S."/>
            <person name="Cros-Aarteil S."/>
            <person name="Calhoun S."/>
            <person name="Kuo A."/>
            <person name="Mondo S."/>
            <person name="Pangilinan J."/>
            <person name="Riley R."/>
            <person name="Labutti K."/>
            <person name="Andreopoulos B."/>
            <person name="Lipzen A."/>
            <person name="Chen C."/>
            <person name="Yanf M."/>
            <person name="Daum C."/>
            <person name="Ng V."/>
            <person name="Clum A."/>
            <person name="Steindorff A."/>
            <person name="Ohm R."/>
            <person name="Martin F."/>
            <person name="Silar P."/>
            <person name="Natvig D."/>
            <person name="Lalanne C."/>
            <person name="Gautier V."/>
            <person name="Ament-Velasquez S.L."/>
            <person name="Kruys A."/>
            <person name="Hutchinson M.I."/>
            <person name="Powell A.J."/>
            <person name="Barry K."/>
            <person name="Miller A.N."/>
            <person name="Grigoriev I.V."/>
            <person name="Debuchy R."/>
            <person name="Gladieux P."/>
            <person name="Thoren M.H."/>
            <person name="Johannesson H."/>
        </authorList>
    </citation>
    <scope>NUCLEOTIDE SEQUENCE</scope>
    <source>
        <strain evidence="3">SMH4131-1</strain>
    </source>
</reference>
<evidence type="ECO:0000256" key="1">
    <source>
        <dbReference type="SAM" id="MobiDB-lite"/>
    </source>
</evidence>
<dbReference type="SUPFAM" id="SSF81383">
    <property type="entry name" value="F-box domain"/>
    <property type="match status" value="1"/>
</dbReference>
<protein>
    <submittedName>
        <fullName evidence="3">F-box domain-containing protein, variant</fullName>
    </submittedName>
</protein>
<evidence type="ECO:0000259" key="2">
    <source>
        <dbReference type="PROSITE" id="PS50181"/>
    </source>
</evidence>
<comment type="caution">
    <text evidence="3">The sequence shown here is derived from an EMBL/GenBank/DDBJ whole genome shotgun (WGS) entry which is preliminary data.</text>
</comment>
<feature type="region of interest" description="Disordered" evidence="1">
    <location>
        <begin position="120"/>
        <end position="150"/>
    </location>
</feature>
<organism evidence="3 4">
    <name type="scientific">Cercophora scortea</name>
    <dbReference type="NCBI Taxonomy" id="314031"/>
    <lineage>
        <taxon>Eukaryota</taxon>
        <taxon>Fungi</taxon>
        <taxon>Dikarya</taxon>
        <taxon>Ascomycota</taxon>
        <taxon>Pezizomycotina</taxon>
        <taxon>Sordariomycetes</taxon>
        <taxon>Sordariomycetidae</taxon>
        <taxon>Sordariales</taxon>
        <taxon>Lasiosphaeriaceae</taxon>
        <taxon>Cercophora</taxon>
    </lineage>
</organism>
<dbReference type="InterPro" id="IPR001810">
    <property type="entry name" value="F-box_dom"/>
</dbReference>
<name>A0AAE0IEU7_9PEZI</name>
<proteinExistence type="predicted"/>
<dbReference type="SMART" id="SM00256">
    <property type="entry name" value="FBOX"/>
    <property type="match status" value="1"/>
</dbReference>
<reference evidence="3" key="1">
    <citation type="journal article" date="2023" name="Mol. Phylogenet. Evol.">
        <title>Genome-scale phylogeny and comparative genomics of the fungal order Sordariales.</title>
        <authorList>
            <person name="Hensen N."/>
            <person name="Bonometti L."/>
            <person name="Westerberg I."/>
            <person name="Brannstrom I.O."/>
            <person name="Guillou S."/>
            <person name="Cros-Aarteil S."/>
            <person name="Calhoun S."/>
            <person name="Haridas S."/>
            <person name="Kuo A."/>
            <person name="Mondo S."/>
            <person name="Pangilinan J."/>
            <person name="Riley R."/>
            <person name="LaButti K."/>
            <person name="Andreopoulos B."/>
            <person name="Lipzen A."/>
            <person name="Chen C."/>
            <person name="Yan M."/>
            <person name="Daum C."/>
            <person name="Ng V."/>
            <person name="Clum A."/>
            <person name="Steindorff A."/>
            <person name="Ohm R.A."/>
            <person name="Martin F."/>
            <person name="Silar P."/>
            <person name="Natvig D.O."/>
            <person name="Lalanne C."/>
            <person name="Gautier V."/>
            <person name="Ament-Velasquez S.L."/>
            <person name="Kruys A."/>
            <person name="Hutchinson M.I."/>
            <person name="Powell A.J."/>
            <person name="Barry K."/>
            <person name="Miller A.N."/>
            <person name="Grigoriev I.V."/>
            <person name="Debuchy R."/>
            <person name="Gladieux P."/>
            <person name="Hiltunen Thoren M."/>
            <person name="Johannesson H."/>
        </authorList>
    </citation>
    <scope>NUCLEOTIDE SEQUENCE</scope>
    <source>
        <strain evidence="3">SMH4131-1</strain>
    </source>
</reference>
<accession>A0AAE0IEU7</accession>
<dbReference type="Pfam" id="PF12937">
    <property type="entry name" value="F-box-like"/>
    <property type="match status" value="1"/>
</dbReference>
<dbReference type="Gene3D" id="1.20.1280.50">
    <property type="match status" value="1"/>
</dbReference>
<evidence type="ECO:0000313" key="3">
    <source>
        <dbReference type="EMBL" id="KAK3323756.1"/>
    </source>
</evidence>
<feature type="domain" description="F-box" evidence="2">
    <location>
        <begin position="4"/>
        <end position="52"/>
    </location>
</feature>
<dbReference type="EMBL" id="JAUEPO010000004">
    <property type="protein sequence ID" value="KAK3323756.1"/>
    <property type="molecule type" value="Genomic_DNA"/>
</dbReference>
<evidence type="ECO:0000313" key="4">
    <source>
        <dbReference type="Proteomes" id="UP001286456"/>
    </source>
</evidence>
<keyword evidence="4" id="KW-1185">Reference proteome</keyword>